<dbReference type="InterPro" id="IPR050645">
    <property type="entry name" value="Histidine_acid_phosphatase"/>
</dbReference>
<comment type="similarity">
    <text evidence="1">Belongs to the histidine acid phosphatase family.</text>
</comment>
<sequence length="447" mass="51194">MCRSNVWRMPFTCARAQHPGVFSSAPALIVKRQISAQAPHHRVCGMVILHRHGERAPVVNFYDNGSDAAVAQEEQKRWLRRLPNEEDMAFLNLHFPIQSAATRIPHDVITRPFGCLTGKGLESMRNLGRSIRNLHPELLGGGEIKKHSDTPKRSESVKIKVFSSNFSRTQQSAQGLLHGLGAQQVAHSGQVPVFVREENDCTIHMYDNKPAGIQDEVNKVLTSSSFLCRQEEQETLKSDLVKLIPKFTKENFKWMEAADFFWCWPEDVDMPTRLQKLRRPTLEYVAWRFKQYYSHRPLLTLVIAPLLEEVLRTLHGMSHAHFERRESKERNLDVNVYSAHDVTLLAFLHALDWPLIHDLSWWPPFCSAIVFEVLEPVTPDRQQEHRVRVRLDMVDKSFSLFLPAVRSHALNANIADEDNGIPLSELQEWVDKHGPVGLIMNSTSQSC</sequence>
<keyword evidence="4" id="KW-1185">Reference proteome</keyword>
<gene>
    <name evidence="3" type="ORF">Naga_100023g18</name>
</gene>
<organism evidence="3 4">
    <name type="scientific">Nannochloropsis gaditana</name>
    <dbReference type="NCBI Taxonomy" id="72520"/>
    <lineage>
        <taxon>Eukaryota</taxon>
        <taxon>Sar</taxon>
        <taxon>Stramenopiles</taxon>
        <taxon>Ochrophyta</taxon>
        <taxon>Eustigmatophyceae</taxon>
        <taxon>Eustigmatales</taxon>
        <taxon>Monodopsidaceae</taxon>
        <taxon>Nannochloropsis</taxon>
    </lineage>
</organism>
<dbReference type="CDD" id="cd07061">
    <property type="entry name" value="HP_HAP_like"/>
    <property type="match status" value="1"/>
</dbReference>
<keyword evidence="2" id="KW-0378">Hydrolase</keyword>
<evidence type="ECO:0000313" key="3">
    <source>
        <dbReference type="EMBL" id="EWM22632.1"/>
    </source>
</evidence>
<dbReference type="Gene3D" id="3.40.50.1240">
    <property type="entry name" value="Phosphoglycerate mutase-like"/>
    <property type="match status" value="1"/>
</dbReference>
<dbReference type="OrthoDB" id="10257284at2759"/>
<evidence type="ECO:0000256" key="2">
    <source>
        <dbReference type="ARBA" id="ARBA00022801"/>
    </source>
</evidence>
<dbReference type="PANTHER" id="PTHR11567:SF110">
    <property type="entry name" value="2-PHOSPHOXYLOSE PHOSPHATASE 1"/>
    <property type="match status" value="1"/>
</dbReference>
<dbReference type="GO" id="GO:0016791">
    <property type="term" value="F:phosphatase activity"/>
    <property type="evidence" value="ECO:0007669"/>
    <property type="project" value="TreeGrafter"/>
</dbReference>
<comment type="caution">
    <text evidence="3">The sequence shown here is derived from an EMBL/GenBank/DDBJ whole genome shotgun (WGS) entry which is preliminary data.</text>
</comment>
<dbReference type="InterPro" id="IPR000560">
    <property type="entry name" value="His_Pase_clade-2"/>
</dbReference>
<dbReference type="InterPro" id="IPR029033">
    <property type="entry name" value="His_PPase_superfam"/>
</dbReference>
<dbReference type="EMBL" id="AZIL01002132">
    <property type="protein sequence ID" value="EWM22632.1"/>
    <property type="molecule type" value="Genomic_DNA"/>
</dbReference>
<name>W7T876_9STRA</name>
<protein>
    <submittedName>
        <fullName evidence="3">Histidine acid</fullName>
    </submittedName>
</protein>
<dbReference type="Proteomes" id="UP000019335">
    <property type="component" value="Unassembled WGS sequence"/>
</dbReference>
<dbReference type="PANTHER" id="PTHR11567">
    <property type="entry name" value="ACID PHOSPHATASE-RELATED"/>
    <property type="match status" value="1"/>
</dbReference>
<dbReference type="Pfam" id="PF00328">
    <property type="entry name" value="His_Phos_2"/>
    <property type="match status" value="1"/>
</dbReference>
<dbReference type="SUPFAM" id="SSF53254">
    <property type="entry name" value="Phosphoglycerate mutase-like"/>
    <property type="match status" value="1"/>
</dbReference>
<reference evidence="3 4" key="1">
    <citation type="journal article" date="2014" name="Mol. Plant">
        <title>Chromosome Scale Genome Assembly and Transcriptome Profiling of Nannochloropsis gaditana in Nitrogen Depletion.</title>
        <authorList>
            <person name="Corteggiani Carpinelli E."/>
            <person name="Telatin A."/>
            <person name="Vitulo N."/>
            <person name="Forcato C."/>
            <person name="D'Angelo M."/>
            <person name="Schiavon R."/>
            <person name="Vezzi A."/>
            <person name="Giacometti G.M."/>
            <person name="Morosinotto T."/>
            <person name="Valle G."/>
        </authorList>
    </citation>
    <scope>NUCLEOTIDE SEQUENCE [LARGE SCALE GENOMIC DNA]</scope>
    <source>
        <strain evidence="3 4">B-31</strain>
    </source>
</reference>
<accession>W7T876</accession>
<proteinExistence type="inferred from homology"/>
<dbReference type="AlphaFoldDB" id="W7T876"/>
<evidence type="ECO:0000313" key="4">
    <source>
        <dbReference type="Proteomes" id="UP000019335"/>
    </source>
</evidence>
<evidence type="ECO:0000256" key="1">
    <source>
        <dbReference type="ARBA" id="ARBA00005375"/>
    </source>
</evidence>